<evidence type="ECO:0000313" key="7">
    <source>
        <dbReference type="EMBL" id="WNM18320.1"/>
    </source>
</evidence>
<evidence type="ECO:0000256" key="5">
    <source>
        <dbReference type="ARBA" id="ARBA00023136"/>
    </source>
</evidence>
<evidence type="ECO:0000256" key="2">
    <source>
        <dbReference type="ARBA" id="ARBA00007375"/>
    </source>
</evidence>
<dbReference type="Pfam" id="PF07947">
    <property type="entry name" value="YhhN"/>
    <property type="match status" value="1"/>
</dbReference>
<dbReference type="GO" id="GO:0016020">
    <property type="term" value="C:membrane"/>
    <property type="evidence" value="ECO:0007669"/>
    <property type="project" value="UniProtKB-SubCell"/>
</dbReference>
<keyword evidence="4 6" id="KW-1133">Transmembrane helix</keyword>
<feature type="transmembrane region" description="Helical" evidence="6">
    <location>
        <begin position="6"/>
        <end position="25"/>
    </location>
</feature>
<sequence length="227" mass="26364">MLNNNTLTKIVTIIFFVIASVEIIAEYLSSKLLILIFKPLIPIFIIVLYLLESKKRNLLFLLAMLFSIITNVLFIPDTALCLFYGIIAFSIHRILIIAVLFRVNNKLDFIPLLLGTVPFLIVFFYIFYETESIPNDSYFILIIQNILISLIAGLALSNYIMNDDKKNSILLISAFLFVLLQFVVFIEKYFLYDELKQLFRPLAMLLNSFAFFTFYKYIVVTEKSNNN</sequence>
<dbReference type="RefSeq" id="WP_313322150.1">
    <property type="nucleotide sequence ID" value="NZ_CP134878.1"/>
</dbReference>
<evidence type="ECO:0000256" key="6">
    <source>
        <dbReference type="SAM" id="Phobius"/>
    </source>
</evidence>
<evidence type="ECO:0000313" key="9">
    <source>
        <dbReference type="Proteomes" id="UP001304515"/>
    </source>
</evidence>
<accession>A0AA96EZG8</accession>
<keyword evidence="3 6" id="KW-0812">Transmembrane</keyword>
<feature type="transmembrane region" description="Helical" evidence="6">
    <location>
        <begin position="139"/>
        <end position="161"/>
    </location>
</feature>
<evidence type="ECO:0000256" key="3">
    <source>
        <dbReference type="ARBA" id="ARBA00022692"/>
    </source>
</evidence>
<feature type="transmembrane region" description="Helical" evidence="6">
    <location>
        <begin position="57"/>
        <end position="75"/>
    </location>
</feature>
<gene>
    <name evidence="8" type="ORF">RN605_03170</name>
    <name evidence="7" type="ORF">RN608_09870</name>
</gene>
<comment type="similarity">
    <text evidence="2">Belongs to the TMEM86 family.</text>
</comment>
<dbReference type="EMBL" id="CP134890">
    <property type="protein sequence ID" value="WNM22371.1"/>
    <property type="molecule type" value="Genomic_DNA"/>
</dbReference>
<protein>
    <submittedName>
        <fullName evidence="8">Lysoplasmalogenase family protein</fullName>
    </submittedName>
</protein>
<dbReference type="KEGG" id="fcj:RN605_03170"/>
<proteinExistence type="inferred from homology"/>
<feature type="transmembrane region" description="Helical" evidence="6">
    <location>
        <begin position="82"/>
        <end position="103"/>
    </location>
</feature>
<feature type="transmembrane region" description="Helical" evidence="6">
    <location>
        <begin position="198"/>
        <end position="218"/>
    </location>
</feature>
<organism evidence="8 9">
    <name type="scientific">Flavobacterium capsici</name>
    <dbReference type="NCBI Taxonomy" id="3075618"/>
    <lineage>
        <taxon>Bacteria</taxon>
        <taxon>Pseudomonadati</taxon>
        <taxon>Bacteroidota</taxon>
        <taxon>Flavobacteriia</taxon>
        <taxon>Flavobacteriales</taxon>
        <taxon>Flavobacteriaceae</taxon>
        <taxon>Flavobacterium</taxon>
    </lineage>
</organism>
<comment type="subcellular location">
    <subcellularLocation>
        <location evidence="1">Membrane</location>
        <topology evidence="1">Multi-pass membrane protein</topology>
    </subcellularLocation>
</comment>
<evidence type="ECO:0000313" key="8">
    <source>
        <dbReference type="EMBL" id="WNM22371.1"/>
    </source>
</evidence>
<name>A0AA96F1U7_9FLAO</name>
<dbReference type="AlphaFoldDB" id="A0AA96F1U7"/>
<dbReference type="EMBL" id="CP134878">
    <property type="protein sequence ID" value="WNM18320.1"/>
    <property type="molecule type" value="Genomic_DNA"/>
</dbReference>
<keyword evidence="5 6" id="KW-0472">Membrane</keyword>
<feature type="transmembrane region" description="Helical" evidence="6">
    <location>
        <begin position="32"/>
        <end position="51"/>
    </location>
</feature>
<keyword evidence="9" id="KW-1185">Reference proteome</keyword>
<evidence type="ECO:0000256" key="1">
    <source>
        <dbReference type="ARBA" id="ARBA00004141"/>
    </source>
</evidence>
<accession>A0AA96F1U7</accession>
<evidence type="ECO:0000256" key="4">
    <source>
        <dbReference type="ARBA" id="ARBA00022989"/>
    </source>
</evidence>
<feature type="transmembrane region" description="Helical" evidence="6">
    <location>
        <begin position="167"/>
        <end position="186"/>
    </location>
</feature>
<reference evidence="8 9" key="1">
    <citation type="submission" date="2023-09" db="EMBL/GenBank/DDBJ databases">
        <title>Flavobacterium sp. a novel bacteria isolate from Pepper rhizosphere.</title>
        <authorList>
            <person name="Peng Y."/>
            <person name="Lee J."/>
        </authorList>
    </citation>
    <scope>NUCLEOTIDE SEQUENCE [LARGE SCALE GENOMIC DNA]</scope>
    <source>
        <strain evidence="7">PMR2A8</strain>
        <strain evidence="8 9">PMTSA4</strain>
    </source>
</reference>
<dbReference type="InterPro" id="IPR012506">
    <property type="entry name" value="TMEM86B-like"/>
</dbReference>
<feature type="transmembrane region" description="Helical" evidence="6">
    <location>
        <begin position="109"/>
        <end position="127"/>
    </location>
</feature>
<dbReference type="Proteomes" id="UP001304515">
    <property type="component" value="Chromosome"/>
</dbReference>